<dbReference type="InterPro" id="IPR036394">
    <property type="entry name" value="Ribosomal_uL22_sf"/>
</dbReference>
<comment type="function">
    <text evidence="7">The globular domain of the protein is located near the polypeptide exit tunnel on the outside of the subunit, while an extended beta-hairpin is found that lines the wall of the exit tunnel in the center of the 70S ribosome.</text>
</comment>
<dbReference type="AlphaFoldDB" id="A0A1F8H812"/>
<dbReference type="HAMAP" id="MF_01331_B">
    <property type="entry name" value="Ribosomal_uL22_B"/>
    <property type="match status" value="1"/>
</dbReference>
<evidence type="ECO:0000256" key="5">
    <source>
        <dbReference type="ARBA" id="ARBA00023274"/>
    </source>
</evidence>
<comment type="caution">
    <text evidence="11">The sequence shown here is derived from an EMBL/GenBank/DDBJ whole genome shotgun (WGS) entry which is preliminary data.</text>
</comment>
<comment type="similarity">
    <text evidence="1 7 8">Belongs to the universal ribosomal protein uL22 family.</text>
</comment>
<evidence type="ECO:0000256" key="3">
    <source>
        <dbReference type="ARBA" id="ARBA00022884"/>
    </source>
</evidence>
<dbReference type="InterPro" id="IPR001063">
    <property type="entry name" value="Ribosomal_uL22"/>
</dbReference>
<evidence type="ECO:0000313" key="12">
    <source>
        <dbReference type="Proteomes" id="UP000178155"/>
    </source>
</evidence>
<dbReference type="SUPFAM" id="SSF54843">
    <property type="entry name" value="Ribosomal protein L22"/>
    <property type="match status" value="1"/>
</dbReference>
<dbReference type="PANTHER" id="PTHR13501:SF8">
    <property type="entry name" value="LARGE RIBOSOMAL SUBUNIT PROTEIN UL22M"/>
    <property type="match status" value="1"/>
</dbReference>
<evidence type="ECO:0000256" key="7">
    <source>
        <dbReference type="HAMAP-Rule" id="MF_01331"/>
    </source>
</evidence>
<gene>
    <name evidence="7" type="primary">rplV</name>
    <name evidence="11" type="ORF">A3I39_00760</name>
</gene>
<dbReference type="NCBIfam" id="TIGR01044">
    <property type="entry name" value="rplV_bact"/>
    <property type="match status" value="1"/>
</dbReference>
<organism evidence="11 12">
    <name type="scientific">Candidatus Yanofskybacteria bacterium RIFCSPLOWO2_02_FULL_47_9b</name>
    <dbReference type="NCBI Taxonomy" id="1802708"/>
    <lineage>
        <taxon>Bacteria</taxon>
        <taxon>Candidatus Yanofskyibacteriota</taxon>
    </lineage>
</organism>
<dbReference type="PANTHER" id="PTHR13501">
    <property type="entry name" value="CHLOROPLAST 50S RIBOSOMAL PROTEIN L22-RELATED"/>
    <property type="match status" value="1"/>
</dbReference>
<reference evidence="11 12" key="1">
    <citation type="journal article" date="2016" name="Nat. Commun.">
        <title>Thousands of microbial genomes shed light on interconnected biogeochemical processes in an aquifer system.</title>
        <authorList>
            <person name="Anantharaman K."/>
            <person name="Brown C.T."/>
            <person name="Hug L.A."/>
            <person name="Sharon I."/>
            <person name="Castelle C.J."/>
            <person name="Probst A.J."/>
            <person name="Thomas B.C."/>
            <person name="Singh A."/>
            <person name="Wilkins M.J."/>
            <person name="Karaoz U."/>
            <person name="Brodie E.L."/>
            <person name="Williams K.H."/>
            <person name="Hubbard S.S."/>
            <person name="Banfield J.F."/>
        </authorList>
    </citation>
    <scope>NUCLEOTIDE SEQUENCE [LARGE SCALE GENOMIC DNA]</scope>
</reference>
<name>A0A1F8H812_9BACT</name>
<dbReference type="GO" id="GO:0019843">
    <property type="term" value="F:rRNA binding"/>
    <property type="evidence" value="ECO:0007669"/>
    <property type="project" value="UniProtKB-UniRule"/>
</dbReference>
<evidence type="ECO:0000256" key="10">
    <source>
        <dbReference type="RuleBase" id="RU004008"/>
    </source>
</evidence>
<dbReference type="Pfam" id="PF00237">
    <property type="entry name" value="Ribosomal_L22"/>
    <property type="match status" value="1"/>
</dbReference>
<evidence type="ECO:0000256" key="1">
    <source>
        <dbReference type="ARBA" id="ARBA00009451"/>
    </source>
</evidence>
<dbReference type="CDD" id="cd00336">
    <property type="entry name" value="Ribosomal_L22"/>
    <property type="match status" value="1"/>
</dbReference>
<proteinExistence type="inferred from homology"/>
<accession>A0A1F8H812</accession>
<evidence type="ECO:0000256" key="9">
    <source>
        <dbReference type="RuleBase" id="RU004006"/>
    </source>
</evidence>
<evidence type="ECO:0000256" key="4">
    <source>
        <dbReference type="ARBA" id="ARBA00022980"/>
    </source>
</evidence>
<keyword evidence="2 7" id="KW-0699">rRNA-binding</keyword>
<dbReference type="GO" id="GO:0003735">
    <property type="term" value="F:structural constituent of ribosome"/>
    <property type="evidence" value="ECO:0007669"/>
    <property type="project" value="InterPro"/>
</dbReference>
<sequence>MTTVKAQLMNTRLAPRKVRLIVNLVRGKNALLAMDQLAFVVRRPADPVAKLIKSAIANATNNFNMVASNLYIKEFYVDEGVKLKRFRAAGFGRAREVQKKTSHIHLVLAEKVPGLKGEAPKKVDKKHEHIHEHTPGHAPKTTKPEIKTELGDKTKTKGGFIKKMFQRKSI</sequence>
<dbReference type="GO" id="GO:0022625">
    <property type="term" value="C:cytosolic large ribosomal subunit"/>
    <property type="evidence" value="ECO:0007669"/>
    <property type="project" value="TreeGrafter"/>
</dbReference>
<protein>
    <recommendedName>
        <fullName evidence="6 7">Large ribosomal subunit protein uL22</fullName>
    </recommendedName>
</protein>
<comment type="function">
    <text evidence="7 10">This protein binds specifically to 23S rRNA; its binding is stimulated by other ribosomal proteins, e.g., L4, L17, and L20. It is important during the early stages of 50S assembly. It makes multiple contacts with different domains of the 23S rRNA in the assembled 50S subunit and ribosome.</text>
</comment>
<dbReference type="EMBL" id="MGKW01000041">
    <property type="protein sequence ID" value="OGN33009.1"/>
    <property type="molecule type" value="Genomic_DNA"/>
</dbReference>
<comment type="subunit">
    <text evidence="7 9">Part of the 50S ribosomal subunit.</text>
</comment>
<evidence type="ECO:0000313" key="11">
    <source>
        <dbReference type="EMBL" id="OGN33009.1"/>
    </source>
</evidence>
<keyword evidence="5 7" id="KW-0687">Ribonucleoprotein</keyword>
<dbReference type="GO" id="GO:0006412">
    <property type="term" value="P:translation"/>
    <property type="evidence" value="ECO:0007669"/>
    <property type="project" value="UniProtKB-UniRule"/>
</dbReference>
<keyword evidence="3 7" id="KW-0694">RNA-binding</keyword>
<evidence type="ECO:0000256" key="6">
    <source>
        <dbReference type="ARBA" id="ARBA00035207"/>
    </source>
</evidence>
<dbReference type="InterPro" id="IPR047867">
    <property type="entry name" value="Ribosomal_uL22_bac/org-type"/>
</dbReference>
<evidence type="ECO:0000256" key="8">
    <source>
        <dbReference type="RuleBase" id="RU004005"/>
    </source>
</evidence>
<dbReference type="Gene3D" id="3.90.470.10">
    <property type="entry name" value="Ribosomal protein L22/L17"/>
    <property type="match status" value="1"/>
</dbReference>
<dbReference type="Proteomes" id="UP000178155">
    <property type="component" value="Unassembled WGS sequence"/>
</dbReference>
<evidence type="ECO:0000256" key="2">
    <source>
        <dbReference type="ARBA" id="ARBA00022730"/>
    </source>
</evidence>
<dbReference type="InterPro" id="IPR005727">
    <property type="entry name" value="Ribosomal_uL22_bac/chlpt-type"/>
</dbReference>
<keyword evidence="4 7" id="KW-0689">Ribosomal protein</keyword>